<feature type="transmembrane region" description="Helical" evidence="10">
    <location>
        <begin position="44"/>
        <end position="62"/>
    </location>
</feature>
<keyword evidence="8 10" id="KW-1133">Transmembrane helix</keyword>
<comment type="catalytic activity">
    <reaction evidence="10">
        <text>[protein]-C-terminal S-[(2E,6E)-farnesyl]-L-cysteine + S-adenosyl-L-methionine = [protein]-C-terminal S-[(2E,6E)-farnesyl]-L-cysteine methyl ester + S-adenosyl-L-homocysteine</text>
        <dbReference type="Rhea" id="RHEA:21672"/>
        <dbReference type="Rhea" id="RHEA-COMP:12125"/>
        <dbReference type="Rhea" id="RHEA-COMP:12126"/>
        <dbReference type="ChEBI" id="CHEBI:57856"/>
        <dbReference type="ChEBI" id="CHEBI:59789"/>
        <dbReference type="ChEBI" id="CHEBI:90510"/>
        <dbReference type="ChEBI" id="CHEBI:90511"/>
        <dbReference type="EC" id="2.1.1.100"/>
    </reaction>
</comment>
<dbReference type="PANTHER" id="PTHR12714:SF9">
    <property type="entry name" value="PROTEIN-S-ISOPRENYLCYSTEINE O-METHYLTRANSFERASE"/>
    <property type="match status" value="1"/>
</dbReference>
<sequence length="213" mass="24659">MARSELWEFAVAIFFFHASEYALAVAFHGRSNVTLSSLLISKQYVIAMGCALVEYMVELVFFPELKENRLLNIVGLVMVLVGEVIRKAGVITAGRAFTHTIRIYHEDQHELITHGIYRFIRHPGYCGFFIWATGTQLILCNPLCIVAFSLVTWRFFSSRIRYEEFFLRQFFGRQYEVYASQVPSGLPFINQLDFKLAVQSVHEVYTTGFQHHR</sequence>
<dbReference type="EC" id="2.1.1.100" evidence="3 10"/>
<dbReference type="PROSITE" id="PS51564">
    <property type="entry name" value="SAM_ICMT"/>
    <property type="match status" value="1"/>
</dbReference>
<evidence type="ECO:0000313" key="11">
    <source>
        <dbReference type="EMBL" id="KAJ0965625.1"/>
    </source>
</evidence>
<protein>
    <recommendedName>
        <fullName evidence="3 10">Protein-S-isoprenylcysteine O-methyltransferase</fullName>
        <ecNumber evidence="3 10">2.1.1.100</ecNumber>
    </recommendedName>
</protein>
<keyword evidence="5" id="KW-0808">Transferase</keyword>
<comment type="cofactor">
    <cofactor evidence="10">
        <name>Zn(2+)</name>
        <dbReference type="ChEBI" id="CHEBI:29105"/>
    </cofactor>
    <text evidence="10">Divalent metal cations. Probably Zn(2+).</text>
</comment>
<dbReference type="Pfam" id="PF04140">
    <property type="entry name" value="ICMT"/>
    <property type="match status" value="1"/>
</dbReference>
<keyword evidence="12" id="KW-1185">Reference proteome</keyword>
<proteinExistence type="inferred from homology"/>
<evidence type="ECO:0000256" key="8">
    <source>
        <dbReference type="ARBA" id="ARBA00022989"/>
    </source>
</evidence>
<dbReference type="InterPro" id="IPR025770">
    <property type="entry name" value="PPMT_MeTrfase"/>
</dbReference>
<organism evidence="11 12">
    <name type="scientific">Dioscorea zingiberensis</name>
    <dbReference type="NCBI Taxonomy" id="325984"/>
    <lineage>
        <taxon>Eukaryota</taxon>
        <taxon>Viridiplantae</taxon>
        <taxon>Streptophyta</taxon>
        <taxon>Embryophyta</taxon>
        <taxon>Tracheophyta</taxon>
        <taxon>Spermatophyta</taxon>
        <taxon>Magnoliopsida</taxon>
        <taxon>Liliopsida</taxon>
        <taxon>Dioscoreales</taxon>
        <taxon>Dioscoreaceae</taxon>
        <taxon>Dioscorea</taxon>
    </lineage>
</organism>
<evidence type="ECO:0000313" key="12">
    <source>
        <dbReference type="Proteomes" id="UP001085076"/>
    </source>
</evidence>
<keyword evidence="9 10" id="KW-0472">Membrane</keyword>
<keyword evidence="10" id="KW-0256">Endoplasmic reticulum</keyword>
<evidence type="ECO:0000256" key="6">
    <source>
        <dbReference type="ARBA" id="ARBA00022691"/>
    </source>
</evidence>
<feature type="transmembrane region" description="Helical" evidence="10">
    <location>
        <begin position="128"/>
        <end position="151"/>
    </location>
</feature>
<evidence type="ECO:0000256" key="10">
    <source>
        <dbReference type="RuleBase" id="RU362022"/>
    </source>
</evidence>
<keyword evidence="4 10" id="KW-0489">Methyltransferase</keyword>
<name>A0A9D5H729_9LILI</name>
<comment type="caution">
    <text evidence="11">The sequence shown here is derived from an EMBL/GenBank/DDBJ whole genome shotgun (WGS) entry which is preliminary data.</text>
</comment>
<evidence type="ECO:0000256" key="3">
    <source>
        <dbReference type="ARBA" id="ARBA00012151"/>
    </source>
</evidence>
<dbReference type="Proteomes" id="UP001085076">
    <property type="component" value="Miscellaneous, Linkage group lg08"/>
</dbReference>
<accession>A0A9D5H729</accession>
<dbReference type="AlphaFoldDB" id="A0A9D5H729"/>
<reference evidence="11" key="1">
    <citation type="submission" date="2021-03" db="EMBL/GenBank/DDBJ databases">
        <authorList>
            <person name="Li Z."/>
            <person name="Yang C."/>
        </authorList>
    </citation>
    <scope>NUCLEOTIDE SEQUENCE</scope>
    <source>
        <strain evidence="11">Dzin_1.0</strain>
        <tissue evidence="11">Leaf</tissue>
    </source>
</reference>
<dbReference type="InterPro" id="IPR007269">
    <property type="entry name" value="ICMT_MeTrfase"/>
</dbReference>
<dbReference type="GO" id="GO:0004671">
    <property type="term" value="F:protein C-terminal S-isoprenylcysteine carboxyl O-methyltransferase activity"/>
    <property type="evidence" value="ECO:0007669"/>
    <property type="project" value="UniProtKB-EC"/>
</dbReference>
<keyword evidence="7 10" id="KW-0812">Transmembrane</keyword>
<dbReference type="Gene3D" id="1.20.120.1630">
    <property type="match status" value="1"/>
</dbReference>
<comment type="similarity">
    <text evidence="2 10">Belongs to the class VI-like SAM-binding methyltransferase superfamily. Isoprenylcysteine carboxyl methyltransferase family.</text>
</comment>
<comment type="subcellular location">
    <subcellularLocation>
        <location evidence="10">Endoplasmic reticulum membrane</location>
        <topology evidence="10">Multi-pass membrane protein</topology>
    </subcellularLocation>
    <subcellularLocation>
        <location evidence="1">Membrane</location>
        <topology evidence="1">Multi-pass membrane protein</topology>
    </subcellularLocation>
</comment>
<comment type="caution">
    <text evidence="10">Lacks conserved residue(s) required for the propagation of feature annotation.</text>
</comment>
<dbReference type="GO" id="GO:0005789">
    <property type="term" value="C:endoplasmic reticulum membrane"/>
    <property type="evidence" value="ECO:0007669"/>
    <property type="project" value="UniProtKB-SubCell"/>
</dbReference>
<evidence type="ECO:0000256" key="4">
    <source>
        <dbReference type="ARBA" id="ARBA00022603"/>
    </source>
</evidence>
<dbReference type="EMBL" id="JAGGNH010000008">
    <property type="protein sequence ID" value="KAJ0965625.1"/>
    <property type="molecule type" value="Genomic_DNA"/>
</dbReference>
<evidence type="ECO:0000256" key="2">
    <source>
        <dbReference type="ARBA" id="ARBA00009140"/>
    </source>
</evidence>
<feature type="transmembrane region" description="Helical" evidence="10">
    <location>
        <begin position="6"/>
        <end position="23"/>
    </location>
</feature>
<gene>
    <name evidence="11" type="ORF">J5N97_026763</name>
</gene>
<dbReference type="OrthoDB" id="422086at2759"/>
<evidence type="ECO:0000256" key="1">
    <source>
        <dbReference type="ARBA" id="ARBA00004141"/>
    </source>
</evidence>
<keyword evidence="6 10" id="KW-0949">S-adenosyl-L-methionine</keyword>
<evidence type="ECO:0000256" key="7">
    <source>
        <dbReference type="ARBA" id="ARBA00022692"/>
    </source>
</evidence>
<evidence type="ECO:0000256" key="9">
    <source>
        <dbReference type="ARBA" id="ARBA00023136"/>
    </source>
</evidence>
<dbReference type="GO" id="GO:0032259">
    <property type="term" value="P:methylation"/>
    <property type="evidence" value="ECO:0007669"/>
    <property type="project" value="UniProtKB-KW"/>
</dbReference>
<reference evidence="11" key="2">
    <citation type="journal article" date="2022" name="Hortic Res">
        <title>The genome of Dioscorea zingiberensis sheds light on the biosynthesis, origin and evolution of the medicinally important diosgenin saponins.</title>
        <authorList>
            <person name="Li Y."/>
            <person name="Tan C."/>
            <person name="Li Z."/>
            <person name="Guo J."/>
            <person name="Li S."/>
            <person name="Chen X."/>
            <person name="Wang C."/>
            <person name="Dai X."/>
            <person name="Yang H."/>
            <person name="Song W."/>
            <person name="Hou L."/>
            <person name="Xu J."/>
            <person name="Tong Z."/>
            <person name="Xu A."/>
            <person name="Yuan X."/>
            <person name="Wang W."/>
            <person name="Yang Q."/>
            <person name="Chen L."/>
            <person name="Sun Z."/>
            <person name="Wang K."/>
            <person name="Pan B."/>
            <person name="Chen J."/>
            <person name="Bao Y."/>
            <person name="Liu F."/>
            <person name="Qi X."/>
            <person name="Gang D.R."/>
            <person name="Wen J."/>
            <person name="Li J."/>
        </authorList>
    </citation>
    <scope>NUCLEOTIDE SEQUENCE</scope>
    <source>
        <strain evidence="11">Dzin_1.0</strain>
    </source>
</reference>
<dbReference type="PANTHER" id="PTHR12714">
    <property type="entry name" value="PROTEIN-S ISOPRENYLCYSTEINE O-METHYLTRANSFERASE"/>
    <property type="match status" value="1"/>
</dbReference>
<evidence type="ECO:0000256" key="5">
    <source>
        <dbReference type="ARBA" id="ARBA00022679"/>
    </source>
</evidence>